<dbReference type="STRING" id="135651.G0MZ28"/>
<reference evidence="2" key="1">
    <citation type="submission" date="2011-07" db="EMBL/GenBank/DDBJ databases">
        <authorList>
            <consortium name="Caenorhabditis brenneri Sequencing and Analysis Consortium"/>
            <person name="Wilson R.K."/>
        </authorList>
    </citation>
    <scope>NUCLEOTIDE SEQUENCE [LARGE SCALE GENOMIC DNA]</scope>
    <source>
        <strain evidence="2">PB2801</strain>
    </source>
</reference>
<dbReference type="InParanoid" id="G0MZ28"/>
<dbReference type="OrthoDB" id="5861610at2759"/>
<dbReference type="EMBL" id="GL379822">
    <property type="protein sequence ID" value="EGT48314.1"/>
    <property type="molecule type" value="Genomic_DNA"/>
</dbReference>
<dbReference type="AlphaFoldDB" id="G0MZ28"/>
<accession>G0MZ28</accession>
<sequence>MATIVDNVENEVCEQLAELDLNKDEILKKAEQIDKDIRAGKYAIIPPLSDEEQKLLDAEIAKRAPPPEGVPEAADFPLHDIVRERGLDQPAEGTDLEFYEELKTKDARTIYKNMKDVPDAIARKYLPDLARRFVEFERRIKRVERMLWALPRENQSLEDDRFEILTELLDKSCQGLEIWEEHYDRKIPLGHRCVLEGELIHLITSKFDLIDKICGEFDKLKGKRDEVNDERDMLRYEIRHCDMIFTEIHEKFLKSYLDMDW</sequence>
<protein>
    <submittedName>
        <fullName evidence="1">Uncharacterized protein</fullName>
    </submittedName>
</protein>
<dbReference type="OMA" id="NIKFGHR"/>
<evidence type="ECO:0000313" key="2">
    <source>
        <dbReference type="Proteomes" id="UP000008068"/>
    </source>
</evidence>
<gene>
    <name evidence="1" type="ORF">CAEBREN_22050</name>
</gene>
<proteinExistence type="predicted"/>
<organism evidence="2">
    <name type="scientific">Caenorhabditis brenneri</name>
    <name type="common">Nematode worm</name>
    <dbReference type="NCBI Taxonomy" id="135651"/>
    <lineage>
        <taxon>Eukaryota</taxon>
        <taxon>Metazoa</taxon>
        <taxon>Ecdysozoa</taxon>
        <taxon>Nematoda</taxon>
        <taxon>Chromadorea</taxon>
        <taxon>Rhabditida</taxon>
        <taxon>Rhabditina</taxon>
        <taxon>Rhabditomorpha</taxon>
        <taxon>Rhabditoidea</taxon>
        <taxon>Rhabditidae</taxon>
        <taxon>Peloderinae</taxon>
        <taxon>Caenorhabditis</taxon>
    </lineage>
</organism>
<evidence type="ECO:0000313" key="1">
    <source>
        <dbReference type="EMBL" id="EGT48314.1"/>
    </source>
</evidence>
<dbReference type="eggNOG" id="ENOG502S5S5">
    <property type="taxonomic scope" value="Eukaryota"/>
</dbReference>
<dbReference type="HOGENOM" id="CLU_1066433_0_0_1"/>
<dbReference type="FunCoup" id="G0MZ28">
    <property type="interactions" value="105"/>
</dbReference>
<dbReference type="Proteomes" id="UP000008068">
    <property type="component" value="Unassembled WGS sequence"/>
</dbReference>
<name>G0MZ28_CAEBE</name>
<keyword evidence="2" id="KW-1185">Reference proteome</keyword>